<dbReference type="HAMAP" id="MF_01547">
    <property type="entry name" value="RNA_methyltr_E"/>
    <property type="match status" value="1"/>
</dbReference>
<feature type="transmembrane region" description="Helical" evidence="7">
    <location>
        <begin position="516"/>
        <end position="538"/>
    </location>
</feature>
<dbReference type="Gene3D" id="3.10.50.40">
    <property type="match status" value="1"/>
</dbReference>
<organism evidence="9 10">
    <name type="scientific">Meristemomyces frigidus</name>
    <dbReference type="NCBI Taxonomy" id="1508187"/>
    <lineage>
        <taxon>Eukaryota</taxon>
        <taxon>Fungi</taxon>
        <taxon>Dikarya</taxon>
        <taxon>Ascomycota</taxon>
        <taxon>Pezizomycotina</taxon>
        <taxon>Dothideomycetes</taxon>
        <taxon>Dothideomycetidae</taxon>
        <taxon>Mycosphaerellales</taxon>
        <taxon>Teratosphaeriaceae</taxon>
        <taxon>Meristemomyces</taxon>
    </lineage>
</organism>
<dbReference type="GO" id="GO:0008168">
    <property type="term" value="F:methyltransferase activity"/>
    <property type="evidence" value="ECO:0007669"/>
    <property type="project" value="InterPro"/>
</dbReference>
<dbReference type="GO" id="GO:0001510">
    <property type="term" value="P:RNA methylation"/>
    <property type="evidence" value="ECO:0007669"/>
    <property type="project" value="InterPro"/>
</dbReference>
<accession>A0AAN7YIB0</accession>
<dbReference type="SUPFAM" id="SSF54534">
    <property type="entry name" value="FKBP-like"/>
    <property type="match status" value="1"/>
</dbReference>
<evidence type="ECO:0000256" key="6">
    <source>
        <dbReference type="SAM" id="MobiDB-lite"/>
    </source>
</evidence>
<dbReference type="Pfam" id="PF12400">
    <property type="entry name" value="STIMATE"/>
    <property type="match status" value="1"/>
</dbReference>
<evidence type="ECO:0000256" key="4">
    <source>
        <dbReference type="ARBA" id="ARBA00023235"/>
    </source>
</evidence>
<evidence type="ECO:0000256" key="1">
    <source>
        <dbReference type="ARBA" id="ARBA00000971"/>
    </source>
</evidence>
<keyword evidence="7" id="KW-0812">Transmembrane</keyword>
<feature type="transmembrane region" description="Helical" evidence="7">
    <location>
        <begin position="707"/>
        <end position="726"/>
    </location>
</feature>
<dbReference type="PANTHER" id="PTHR31735">
    <property type="entry name" value="VACUOLAR MEMBRANE PROTEIN YPL162C"/>
    <property type="match status" value="1"/>
</dbReference>
<feature type="domain" description="PPIase FKBP-type" evidence="8">
    <location>
        <begin position="355"/>
        <end position="444"/>
    </location>
</feature>
<dbReference type="AlphaFoldDB" id="A0AAN7YIB0"/>
<dbReference type="FunFam" id="3.10.50.40:FF:000006">
    <property type="entry name" value="Peptidyl-prolyl cis-trans isomerase"/>
    <property type="match status" value="1"/>
</dbReference>
<dbReference type="PROSITE" id="PS50059">
    <property type="entry name" value="FKBP_PPIASE"/>
    <property type="match status" value="1"/>
</dbReference>
<dbReference type="InterPro" id="IPR046357">
    <property type="entry name" value="PPIase_dom_sf"/>
</dbReference>
<keyword evidence="3 5" id="KW-0697">Rotamase</keyword>
<dbReference type="InterPro" id="IPR002877">
    <property type="entry name" value="RNA_MeTrfase_FtsJ_dom"/>
</dbReference>
<dbReference type="GO" id="GO:0003755">
    <property type="term" value="F:peptidyl-prolyl cis-trans isomerase activity"/>
    <property type="evidence" value="ECO:0007669"/>
    <property type="project" value="UniProtKB-KW"/>
</dbReference>
<evidence type="ECO:0000313" key="9">
    <source>
        <dbReference type="EMBL" id="KAK5115464.1"/>
    </source>
</evidence>
<keyword evidence="7" id="KW-0472">Membrane</keyword>
<dbReference type="EC" id="5.2.1.8" evidence="2 5"/>
<feature type="region of interest" description="Disordered" evidence="6">
    <location>
        <begin position="740"/>
        <end position="813"/>
    </location>
</feature>
<dbReference type="InterPro" id="IPR001179">
    <property type="entry name" value="PPIase_FKBP_dom"/>
</dbReference>
<protein>
    <recommendedName>
        <fullName evidence="2 5">peptidylprolyl isomerase</fullName>
        <ecNumber evidence="2 5">5.2.1.8</ecNumber>
    </recommendedName>
</protein>
<keyword evidence="7" id="KW-1133">Transmembrane helix</keyword>
<dbReference type="EMBL" id="JAVRRL010000012">
    <property type="protein sequence ID" value="KAK5115464.1"/>
    <property type="molecule type" value="Genomic_DNA"/>
</dbReference>
<dbReference type="InterPro" id="IPR015507">
    <property type="entry name" value="rRNA-MeTfrase_E"/>
</dbReference>
<feature type="transmembrane region" description="Helical" evidence="7">
    <location>
        <begin position="568"/>
        <end position="588"/>
    </location>
</feature>
<proteinExistence type="inferred from homology"/>
<dbReference type="PANTHER" id="PTHR31735:SF1">
    <property type="entry name" value="VACUOLAR MEMBRANE PROTEIN YPL162C"/>
    <property type="match status" value="1"/>
</dbReference>
<dbReference type="SUPFAM" id="SSF53335">
    <property type="entry name" value="S-adenosyl-L-methionine-dependent methyltransferases"/>
    <property type="match status" value="1"/>
</dbReference>
<sequence>MRTDDGRVLSSRRLAFEIPIAAVQRKSGNDSYTRDAKLAGLKSRAAFKLLEINEKYRLFRRGDTVVDLGYAPGSWSQVAANRTAPGGRVVGIDVIPAMPPRGVSTIQGNFLSEEVRREVKEFVLDPAQGRVVEGGEEEAGDEIAEATAHRGRGKKTVLATAKDKADVAEGRVVDVVLSDMCEPWPLATSTWTKSVNNPYRRMMNTSGMPFRDHAGSMDLCLAALEFCYDTLATGGNFLCKFYQGGEDQALETRLKKLFEKVHRIKPDSSRKESKEAYLVGMKRKAGVEREAVLGEAIGAGVYQTPPVKMRSLRLLPAPLLALLSSAAAQESKTLDSGLIIETTTPVICSRPTRSGDQISVNYRGTLLDTGALFDESYKRGQPFKFYLGGGQVIKGWDEGLMDMCPGERRKLTIPPEMAYGDRGAGGVIGPGAWLVFETELMDIVGVKQESIVFPSTSSAAETMDATATVDGTLSIATAPSTPPKEQEDEEDIALEATPLHPETTAEPAEGQAECRLLGPFALLVQAALGAMAILSLVWKRYRETPKRPWKIWFFDVSKQVTGSMLTHVLNLAMSMLSSVDMVNVAQVAGTQGAKDDPDGRMPNPCSYYLLNLGIDTTIGIPVLYVLLKVLHAAFLRTPLATPPESIKSGNYGQPPRARWWAKQLLIYFIGLTGMKLFVFFLFAALPWLPWVGDWALRWTKGNEALEVTFAMFIFPLGMNAIQYWIIDNFIMDKKTEEGGAKGDYEAVGDAEDEGEDGRRGLDGGEEGSVTEVGEDVDAVGAKQVDEAPLREVNPTPVESEREEGGSGKRTPLG</sequence>
<keyword evidence="4 5" id="KW-0413">Isomerase</keyword>
<dbReference type="InterPro" id="IPR029063">
    <property type="entry name" value="SAM-dependent_MTases_sf"/>
</dbReference>
<evidence type="ECO:0000256" key="5">
    <source>
        <dbReference type="PROSITE-ProRule" id="PRU00277"/>
    </source>
</evidence>
<comment type="caution">
    <text evidence="9">The sequence shown here is derived from an EMBL/GenBank/DDBJ whole genome shotgun (WGS) entry which is preliminary data.</text>
</comment>
<name>A0AAN7YIB0_9PEZI</name>
<evidence type="ECO:0000313" key="10">
    <source>
        <dbReference type="Proteomes" id="UP001310890"/>
    </source>
</evidence>
<evidence type="ECO:0000256" key="7">
    <source>
        <dbReference type="SAM" id="Phobius"/>
    </source>
</evidence>
<dbReference type="Proteomes" id="UP001310890">
    <property type="component" value="Unassembled WGS sequence"/>
</dbReference>
<feature type="transmembrane region" description="Helical" evidence="7">
    <location>
        <begin position="608"/>
        <end position="627"/>
    </location>
</feature>
<gene>
    <name evidence="9" type="ORF">LTR62_001123</name>
</gene>
<feature type="transmembrane region" description="Helical" evidence="7">
    <location>
        <begin position="664"/>
        <end position="687"/>
    </location>
</feature>
<dbReference type="InterPro" id="IPR022127">
    <property type="entry name" value="STIMATE/YPL162C"/>
</dbReference>
<dbReference type="Gene3D" id="3.40.50.150">
    <property type="entry name" value="Vaccinia Virus protein VP39"/>
    <property type="match status" value="1"/>
</dbReference>
<reference evidence="9" key="1">
    <citation type="submission" date="2023-08" db="EMBL/GenBank/DDBJ databases">
        <title>Black Yeasts Isolated from many extreme environments.</title>
        <authorList>
            <person name="Coleine C."/>
            <person name="Stajich J.E."/>
            <person name="Selbmann L."/>
        </authorList>
    </citation>
    <scope>NUCLEOTIDE SEQUENCE</scope>
    <source>
        <strain evidence="9">CCFEE 5401</strain>
    </source>
</reference>
<dbReference type="Pfam" id="PF01728">
    <property type="entry name" value="FtsJ"/>
    <property type="match status" value="1"/>
</dbReference>
<dbReference type="GO" id="GO:0016020">
    <property type="term" value="C:membrane"/>
    <property type="evidence" value="ECO:0007669"/>
    <property type="project" value="TreeGrafter"/>
</dbReference>
<evidence type="ECO:0000259" key="8">
    <source>
        <dbReference type="PROSITE" id="PS50059"/>
    </source>
</evidence>
<dbReference type="Pfam" id="PF00254">
    <property type="entry name" value="FKBP_C"/>
    <property type="match status" value="1"/>
</dbReference>
<comment type="catalytic activity">
    <reaction evidence="1 5">
        <text>[protein]-peptidylproline (omega=180) = [protein]-peptidylproline (omega=0)</text>
        <dbReference type="Rhea" id="RHEA:16237"/>
        <dbReference type="Rhea" id="RHEA-COMP:10747"/>
        <dbReference type="Rhea" id="RHEA-COMP:10748"/>
        <dbReference type="ChEBI" id="CHEBI:83833"/>
        <dbReference type="ChEBI" id="CHEBI:83834"/>
        <dbReference type="EC" id="5.2.1.8"/>
    </reaction>
</comment>
<evidence type="ECO:0000256" key="3">
    <source>
        <dbReference type="ARBA" id="ARBA00023110"/>
    </source>
</evidence>
<evidence type="ECO:0000256" key="2">
    <source>
        <dbReference type="ARBA" id="ARBA00013194"/>
    </source>
</evidence>
<feature type="compositionally biased region" description="Acidic residues" evidence="6">
    <location>
        <begin position="746"/>
        <end position="755"/>
    </location>
</feature>